<comment type="similarity">
    <text evidence="1">Belongs to the DEFL family.</text>
</comment>
<dbReference type="InterPro" id="IPR056373">
    <property type="entry name" value="Defensin-like_dom"/>
</dbReference>
<evidence type="ECO:0000256" key="2">
    <source>
        <dbReference type="ARBA" id="ARBA00022529"/>
    </source>
</evidence>
<organism evidence="8 9">
    <name type="scientific">Thlaspi arvense</name>
    <name type="common">Field penny-cress</name>
    <dbReference type="NCBI Taxonomy" id="13288"/>
    <lineage>
        <taxon>Eukaryota</taxon>
        <taxon>Viridiplantae</taxon>
        <taxon>Streptophyta</taxon>
        <taxon>Embryophyta</taxon>
        <taxon>Tracheophyta</taxon>
        <taxon>Spermatophyta</taxon>
        <taxon>Magnoliopsida</taxon>
        <taxon>eudicotyledons</taxon>
        <taxon>Gunneridae</taxon>
        <taxon>Pentapetalae</taxon>
        <taxon>rosids</taxon>
        <taxon>malvids</taxon>
        <taxon>Brassicales</taxon>
        <taxon>Brassicaceae</taxon>
        <taxon>Thlaspideae</taxon>
        <taxon>Thlaspi</taxon>
    </lineage>
</organism>
<keyword evidence="4" id="KW-0611">Plant defense</keyword>
<feature type="signal peptide" evidence="6">
    <location>
        <begin position="1"/>
        <end position="19"/>
    </location>
</feature>
<dbReference type="GO" id="GO:0050832">
    <property type="term" value="P:defense response to fungus"/>
    <property type="evidence" value="ECO:0007669"/>
    <property type="project" value="UniProtKB-KW"/>
</dbReference>
<dbReference type="GO" id="GO:0031640">
    <property type="term" value="P:killing of cells of another organism"/>
    <property type="evidence" value="ECO:0007669"/>
    <property type="project" value="UniProtKB-KW"/>
</dbReference>
<keyword evidence="5" id="KW-1015">Disulfide bond</keyword>
<accession>A0AAU9RU28</accession>
<sequence>MGSFKFMIIFTLIVVAAISDDIFSGLAIETGIRVQALTQDCVQECIGKFLTPQCYKHCIGLSYRYGACVLSERLPPEISTYRCCCE</sequence>
<dbReference type="Proteomes" id="UP000836841">
    <property type="component" value="Chromosome 2"/>
</dbReference>
<dbReference type="AlphaFoldDB" id="A0AAU9RU28"/>
<evidence type="ECO:0000313" key="9">
    <source>
        <dbReference type="Proteomes" id="UP000836841"/>
    </source>
</evidence>
<protein>
    <recommendedName>
        <fullName evidence="7">Defensin-like domain-containing protein</fullName>
    </recommendedName>
</protein>
<keyword evidence="6" id="KW-0732">Signal</keyword>
<evidence type="ECO:0000256" key="3">
    <source>
        <dbReference type="ARBA" id="ARBA00022577"/>
    </source>
</evidence>
<name>A0AAU9RU28_THLAR</name>
<keyword evidence="3" id="KW-0295">Fungicide</keyword>
<proteinExistence type="inferred from homology"/>
<gene>
    <name evidence="8" type="ORF">TAV2_LOCUS7179</name>
</gene>
<dbReference type="Pfam" id="PF24552">
    <property type="entry name" value="Defensin"/>
    <property type="match status" value="1"/>
</dbReference>
<keyword evidence="9" id="KW-1185">Reference proteome</keyword>
<keyword evidence="2" id="KW-0929">Antimicrobial</keyword>
<evidence type="ECO:0000259" key="7">
    <source>
        <dbReference type="Pfam" id="PF24552"/>
    </source>
</evidence>
<feature type="chain" id="PRO_5043605831" description="Defensin-like domain-containing protein" evidence="6">
    <location>
        <begin position="20"/>
        <end position="86"/>
    </location>
</feature>
<evidence type="ECO:0000256" key="4">
    <source>
        <dbReference type="ARBA" id="ARBA00022821"/>
    </source>
</evidence>
<dbReference type="EMBL" id="OU466858">
    <property type="protein sequence ID" value="CAH2047771.1"/>
    <property type="molecule type" value="Genomic_DNA"/>
</dbReference>
<evidence type="ECO:0000313" key="8">
    <source>
        <dbReference type="EMBL" id="CAH2047771.1"/>
    </source>
</evidence>
<evidence type="ECO:0000256" key="5">
    <source>
        <dbReference type="ARBA" id="ARBA00023157"/>
    </source>
</evidence>
<evidence type="ECO:0000256" key="6">
    <source>
        <dbReference type="SAM" id="SignalP"/>
    </source>
</evidence>
<feature type="domain" description="Defensin-like" evidence="7">
    <location>
        <begin position="39"/>
        <end position="85"/>
    </location>
</feature>
<reference evidence="8 9" key="1">
    <citation type="submission" date="2022-03" db="EMBL/GenBank/DDBJ databases">
        <authorList>
            <person name="Nunn A."/>
            <person name="Chopra R."/>
            <person name="Nunn A."/>
            <person name="Contreras Garrido A."/>
        </authorList>
    </citation>
    <scope>NUCLEOTIDE SEQUENCE [LARGE SCALE GENOMIC DNA]</scope>
</reference>
<evidence type="ECO:0000256" key="1">
    <source>
        <dbReference type="ARBA" id="ARBA00006722"/>
    </source>
</evidence>